<dbReference type="InterPro" id="IPR029063">
    <property type="entry name" value="SAM-dependent_MTases_sf"/>
</dbReference>
<accession>A0ABD3L389</accession>
<dbReference type="Proteomes" id="UP001634007">
    <property type="component" value="Unassembled WGS sequence"/>
</dbReference>
<dbReference type="SUPFAM" id="SSF53335">
    <property type="entry name" value="S-adenosyl-L-methionine-dependent methyltransferases"/>
    <property type="match status" value="1"/>
</dbReference>
<dbReference type="AlphaFoldDB" id="A0ABD3L389"/>
<evidence type="ECO:0000313" key="6">
    <source>
        <dbReference type="Proteomes" id="UP001634007"/>
    </source>
</evidence>
<keyword evidence="6" id="KW-1185">Reference proteome</keyword>
<evidence type="ECO:0000256" key="2">
    <source>
        <dbReference type="ARBA" id="ARBA00022679"/>
    </source>
</evidence>
<sequence>MADKMVDEIRTMGLNNKIEWYLLNKVLFHGKFEYQDAHLIFLRVLLVGGRDGGILREMSHHSSVEQIDICELDQMLIDVYKQFFYEIAVGYVGPQVKVYINDGTYYAIILDAFESMGATAIELANKEFLESMACALRLGGVMSAPADSFWLDNFTLEDTIAECRQIFKGSVRYTWCSIPSYSIYDEKNEFSTVYSISGTIGFVLCYSDRPAMDFEKSVNPLDTKNNRVAKGPFKFYDSQIHAAALCLPSFAKKVGSARF</sequence>
<dbReference type="EMBL" id="JBJKBG010000003">
    <property type="protein sequence ID" value="KAL3744306.1"/>
    <property type="molecule type" value="Genomic_DNA"/>
</dbReference>
<protein>
    <recommendedName>
        <fullName evidence="4">PABS domain-containing protein</fullName>
    </recommendedName>
</protein>
<keyword evidence="3" id="KW-0620">Polyamine biosynthesis</keyword>
<evidence type="ECO:0000259" key="4">
    <source>
        <dbReference type="PROSITE" id="PS51006"/>
    </source>
</evidence>
<reference evidence="5 6" key="1">
    <citation type="submission" date="2024-11" db="EMBL/GenBank/DDBJ databases">
        <title>Chromosome-level genome assembly of Eucalyptus globulus Labill. provides insights into its genome evolution.</title>
        <authorList>
            <person name="Li X."/>
        </authorList>
    </citation>
    <scope>NUCLEOTIDE SEQUENCE [LARGE SCALE GENOMIC DNA]</scope>
    <source>
        <strain evidence="5">CL2024</strain>
        <tissue evidence="5">Fresh tender leaves</tissue>
    </source>
</reference>
<evidence type="ECO:0000313" key="5">
    <source>
        <dbReference type="EMBL" id="KAL3744306.1"/>
    </source>
</evidence>
<dbReference type="PROSITE" id="PS51006">
    <property type="entry name" value="PABS_2"/>
    <property type="match status" value="1"/>
</dbReference>
<dbReference type="GO" id="GO:0006596">
    <property type="term" value="P:polyamine biosynthetic process"/>
    <property type="evidence" value="ECO:0007669"/>
    <property type="project" value="UniProtKB-UniRule"/>
</dbReference>
<dbReference type="Pfam" id="PF01564">
    <property type="entry name" value="Spermine_synth"/>
    <property type="match status" value="1"/>
</dbReference>
<keyword evidence="2 3" id="KW-0808">Transferase</keyword>
<dbReference type="PANTHER" id="PTHR11558">
    <property type="entry name" value="SPERMIDINE/SPERMINE SYNTHASE"/>
    <property type="match status" value="1"/>
</dbReference>
<organism evidence="5 6">
    <name type="scientific">Eucalyptus globulus</name>
    <name type="common">Tasmanian blue gum</name>
    <dbReference type="NCBI Taxonomy" id="34317"/>
    <lineage>
        <taxon>Eukaryota</taxon>
        <taxon>Viridiplantae</taxon>
        <taxon>Streptophyta</taxon>
        <taxon>Embryophyta</taxon>
        <taxon>Tracheophyta</taxon>
        <taxon>Spermatophyta</taxon>
        <taxon>Magnoliopsida</taxon>
        <taxon>eudicotyledons</taxon>
        <taxon>Gunneridae</taxon>
        <taxon>Pentapetalae</taxon>
        <taxon>rosids</taxon>
        <taxon>malvids</taxon>
        <taxon>Myrtales</taxon>
        <taxon>Myrtaceae</taxon>
        <taxon>Myrtoideae</taxon>
        <taxon>Eucalypteae</taxon>
        <taxon>Eucalyptus</taxon>
    </lineage>
</organism>
<dbReference type="PANTHER" id="PTHR11558:SF28">
    <property type="entry name" value="SPERMIDINE SYNTHASE 2-LIKE"/>
    <property type="match status" value="1"/>
</dbReference>
<proteinExistence type="inferred from homology"/>
<evidence type="ECO:0000256" key="1">
    <source>
        <dbReference type="ARBA" id="ARBA00007867"/>
    </source>
</evidence>
<dbReference type="Gene3D" id="3.40.50.150">
    <property type="entry name" value="Vaccinia Virus protein VP39"/>
    <property type="match status" value="1"/>
</dbReference>
<feature type="active site" description="Proton acceptor" evidence="3">
    <location>
        <position position="111"/>
    </location>
</feature>
<dbReference type="InterPro" id="IPR030374">
    <property type="entry name" value="PABS"/>
</dbReference>
<comment type="similarity">
    <text evidence="1">Belongs to the spermidine/spermine synthase family.</text>
</comment>
<evidence type="ECO:0000256" key="3">
    <source>
        <dbReference type="PROSITE-ProRule" id="PRU00354"/>
    </source>
</evidence>
<name>A0ABD3L389_EUCGL</name>
<dbReference type="InterPro" id="IPR001045">
    <property type="entry name" value="Spermi_synthase"/>
</dbReference>
<gene>
    <name evidence="5" type="ORF">ACJRO7_013551</name>
</gene>
<dbReference type="GO" id="GO:0016740">
    <property type="term" value="F:transferase activity"/>
    <property type="evidence" value="ECO:0007669"/>
    <property type="project" value="UniProtKB-UniRule"/>
</dbReference>
<comment type="caution">
    <text evidence="5">The sequence shown here is derived from an EMBL/GenBank/DDBJ whole genome shotgun (WGS) entry which is preliminary data.</text>
</comment>
<feature type="domain" description="PABS" evidence="4">
    <location>
        <begin position="43"/>
        <end position="207"/>
    </location>
</feature>